<keyword evidence="2" id="KW-1185">Reference proteome</keyword>
<evidence type="ECO:0000313" key="2">
    <source>
        <dbReference type="Proteomes" id="UP000616499"/>
    </source>
</evidence>
<dbReference type="Proteomes" id="UP000616499">
    <property type="component" value="Unassembled WGS sequence"/>
</dbReference>
<organism evidence="1 2">
    <name type="scientific">Pseudomonas asuensis</name>
    <dbReference type="NCBI Taxonomy" id="1825787"/>
    <lineage>
        <taxon>Bacteria</taxon>
        <taxon>Pseudomonadati</taxon>
        <taxon>Pseudomonadota</taxon>
        <taxon>Gammaproteobacteria</taxon>
        <taxon>Pseudomonadales</taxon>
        <taxon>Pseudomonadaceae</taxon>
        <taxon>Pseudomonas</taxon>
    </lineage>
</organism>
<protein>
    <submittedName>
        <fullName evidence="1">Uncharacterized protein</fullName>
    </submittedName>
</protein>
<accession>A0ABQ2H2H8</accession>
<evidence type="ECO:0000313" key="1">
    <source>
        <dbReference type="EMBL" id="GGM25513.1"/>
    </source>
</evidence>
<reference evidence="2" key="1">
    <citation type="journal article" date="2019" name="Int. J. Syst. Evol. Microbiol.">
        <title>The Global Catalogue of Microorganisms (GCM) 10K type strain sequencing project: providing services to taxonomists for standard genome sequencing and annotation.</title>
        <authorList>
            <consortium name="The Broad Institute Genomics Platform"/>
            <consortium name="The Broad Institute Genome Sequencing Center for Infectious Disease"/>
            <person name="Wu L."/>
            <person name="Ma J."/>
        </authorList>
    </citation>
    <scope>NUCLEOTIDE SEQUENCE [LARGE SCALE GENOMIC DNA]</scope>
    <source>
        <strain evidence="2">JCM 13501</strain>
    </source>
</reference>
<dbReference type="EMBL" id="BMNW01000011">
    <property type="protein sequence ID" value="GGM25513.1"/>
    <property type="molecule type" value="Genomic_DNA"/>
</dbReference>
<gene>
    <name evidence="1" type="ORF">GCM10009425_40340</name>
</gene>
<sequence>MIIGQQQPLEIAAKQLKASTLRAVRKSPSFNHHGWKILDRWAFNSPEQLRKLEQEGEVILLGRLLEQQMLEQQILNETIQLRRQGMTEHEILAINEVNTEL</sequence>
<comment type="caution">
    <text evidence="1">The sequence shown here is derived from an EMBL/GenBank/DDBJ whole genome shotgun (WGS) entry which is preliminary data.</text>
</comment>
<name>A0ABQ2H2H8_9PSED</name>
<proteinExistence type="predicted"/>